<feature type="binding site" evidence="4">
    <location>
        <position position="184"/>
    </location>
    <ligand>
        <name>Fe cation</name>
        <dbReference type="ChEBI" id="CHEBI:24875"/>
        <label>2</label>
    </ligand>
</feature>
<keyword evidence="2" id="KW-0215">Deoxyribonucleotide synthesis</keyword>
<evidence type="ECO:0000256" key="2">
    <source>
        <dbReference type="PIRNR" id="PIRNR000355"/>
    </source>
</evidence>
<dbReference type="InterPro" id="IPR012348">
    <property type="entry name" value="RNR-like"/>
</dbReference>
<comment type="function">
    <text evidence="2">Provides the precursors necessary for DNA synthesis. Catalyzes the biosynthesis of deoxyribonucleotides from the corresponding ribonucleotides.</text>
</comment>
<feature type="binding site" evidence="4">
    <location>
        <position position="87"/>
    </location>
    <ligand>
        <name>Fe cation</name>
        <dbReference type="ChEBI" id="CHEBI:24875"/>
        <label>1</label>
    </ligand>
</feature>
<dbReference type="InterPro" id="IPR000358">
    <property type="entry name" value="RNR_small_fam"/>
</dbReference>
<dbReference type="Proteomes" id="UP000824107">
    <property type="component" value="Unassembled WGS sequence"/>
</dbReference>
<dbReference type="EMBL" id="DVNC01000021">
    <property type="protein sequence ID" value="HIU52973.1"/>
    <property type="molecule type" value="Genomic_DNA"/>
</dbReference>
<dbReference type="NCBIfam" id="NF007184">
    <property type="entry name" value="PRK09614.1-3"/>
    <property type="match status" value="1"/>
</dbReference>
<dbReference type="GO" id="GO:0009263">
    <property type="term" value="P:deoxyribonucleotide biosynthetic process"/>
    <property type="evidence" value="ECO:0007669"/>
    <property type="project" value="UniProtKB-KW"/>
</dbReference>
<dbReference type="CDD" id="cd01049">
    <property type="entry name" value="RNRR2"/>
    <property type="match status" value="1"/>
</dbReference>
<dbReference type="AlphaFoldDB" id="A0A9D1SB03"/>
<dbReference type="PANTHER" id="PTHR23409:SF18">
    <property type="entry name" value="RIBONUCLEOSIDE-DIPHOSPHATE REDUCTASE SUBUNIT M2"/>
    <property type="match status" value="1"/>
</dbReference>
<keyword evidence="2 4" id="KW-0408">Iron</keyword>
<organism evidence="5 6">
    <name type="scientific">Candidatus Scatocola faecipullorum</name>
    <dbReference type="NCBI Taxonomy" id="2840917"/>
    <lineage>
        <taxon>Bacteria</taxon>
        <taxon>Pseudomonadati</taxon>
        <taxon>Pseudomonadota</taxon>
        <taxon>Alphaproteobacteria</taxon>
        <taxon>Rhodospirillales</taxon>
        <taxon>Rhodospirillaceae</taxon>
        <taxon>Rhodospirillaceae incertae sedis</taxon>
        <taxon>Candidatus Scatocola</taxon>
    </lineage>
</organism>
<dbReference type="InterPro" id="IPR030475">
    <property type="entry name" value="RNR_small_AS"/>
</dbReference>
<evidence type="ECO:0000313" key="6">
    <source>
        <dbReference type="Proteomes" id="UP000824107"/>
    </source>
</evidence>
<feature type="binding site" evidence="4">
    <location>
        <position position="117"/>
    </location>
    <ligand>
        <name>Fe cation</name>
        <dbReference type="ChEBI" id="CHEBI:24875"/>
        <label>1</label>
    </ligand>
</feature>
<dbReference type="InterPro" id="IPR033909">
    <property type="entry name" value="RNR_small"/>
</dbReference>
<keyword evidence="2 4" id="KW-0479">Metal-binding</keyword>
<dbReference type="EC" id="1.17.4.1" evidence="2"/>
<keyword evidence="2 5" id="KW-0560">Oxidoreductase</keyword>
<name>A0A9D1SB03_9PROT</name>
<dbReference type="Pfam" id="PF00268">
    <property type="entry name" value="Ribonuc_red_sm"/>
    <property type="match status" value="1"/>
</dbReference>
<evidence type="ECO:0000313" key="5">
    <source>
        <dbReference type="EMBL" id="HIU52973.1"/>
    </source>
</evidence>
<comment type="catalytic activity">
    <reaction evidence="2">
        <text>a 2'-deoxyribonucleoside 5'-diphosphate + [thioredoxin]-disulfide + H2O = a ribonucleoside 5'-diphosphate + [thioredoxin]-dithiol</text>
        <dbReference type="Rhea" id="RHEA:23252"/>
        <dbReference type="Rhea" id="RHEA-COMP:10698"/>
        <dbReference type="Rhea" id="RHEA-COMP:10700"/>
        <dbReference type="ChEBI" id="CHEBI:15377"/>
        <dbReference type="ChEBI" id="CHEBI:29950"/>
        <dbReference type="ChEBI" id="CHEBI:50058"/>
        <dbReference type="ChEBI" id="CHEBI:57930"/>
        <dbReference type="ChEBI" id="CHEBI:73316"/>
        <dbReference type="EC" id="1.17.4.1"/>
    </reaction>
</comment>
<sequence>MQRKKLFNVSGNDDITNRRMVGGNVTNLFNLNNVKYQWANKLYRLMMENFWIPEKVSLFDDKRAYDELTPAEQKAYDGILSFLVFLDSIQTNNLPNISDYITAPEVNLILAIQTYQEAVHSQSYAYIIESIIPAAKREEIYNKWREDKVLLERNKYIAEIYQDFIDNRNDKNFARVLVANFLLEGLYFYNGFNFFYNLAARSLMIGTADEIKYINRDELTHCVIFANIIKEIRQERHDFFNDDEIYEMFAKATEQEINWSNHIIGNRVMGITPETIEQYTKFMANKRLKEIGMQPLFEGFDSNPYKQLENIADTNGAGSVKGNFFEANVSSYNQSTAIEGWEEI</sequence>
<dbReference type="PROSITE" id="PS00368">
    <property type="entry name" value="RIBORED_SMALL"/>
    <property type="match status" value="1"/>
</dbReference>
<proteinExistence type="inferred from homology"/>
<dbReference type="PANTHER" id="PTHR23409">
    <property type="entry name" value="RIBONUCLEOSIDE-DIPHOSPHATE REDUCTASE SMALL CHAIN"/>
    <property type="match status" value="1"/>
</dbReference>
<protein>
    <recommendedName>
        <fullName evidence="2">Ribonucleoside-diphosphate reductase subunit beta</fullName>
        <ecNumber evidence="2">1.17.4.1</ecNumber>
    </recommendedName>
</protein>
<feature type="binding site" evidence="4">
    <location>
        <position position="221"/>
    </location>
    <ligand>
        <name>Fe cation</name>
        <dbReference type="ChEBI" id="CHEBI:24875"/>
        <label>2</label>
    </ligand>
</feature>
<evidence type="ECO:0000256" key="4">
    <source>
        <dbReference type="PIRSR" id="PIRSR000355-2"/>
    </source>
</evidence>
<reference evidence="5" key="1">
    <citation type="submission" date="2020-10" db="EMBL/GenBank/DDBJ databases">
        <authorList>
            <person name="Gilroy R."/>
        </authorList>
    </citation>
    <scope>NUCLEOTIDE SEQUENCE</scope>
    <source>
        <strain evidence="5">ChiW3-316</strain>
    </source>
</reference>
<dbReference type="InterPro" id="IPR009078">
    <property type="entry name" value="Ferritin-like_SF"/>
</dbReference>
<accession>A0A9D1SB03</accession>
<comment type="similarity">
    <text evidence="1 2">Belongs to the ribonucleoside diphosphate reductase small chain family.</text>
</comment>
<dbReference type="SUPFAM" id="SSF47240">
    <property type="entry name" value="Ferritin-like"/>
    <property type="match status" value="1"/>
</dbReference>
<dbReference type="GO" id="GO:0046872">
    <property type="term" value="F:metal ion binding"/>
    <property type="evidence" value="ECO:0007669"/>
    <property type="project" value="UniProtKB-KW"/>
</dbReference>
<reference evidence="5" key="2">
    <citation type="journal article" date="2021" name="PeerJ">
        <title>Extensive microbial diversity within the chicken gut microbiome revealed by metagenomics and culture.</title>
        <authorList>
            <person name="Gilroy R."/>
            <person name="Ravi A."/>
            <person name="Getino M."/>
            <person name="Pursley I."/>
            <person name="Horton D.L."/>
            <person name="Alikhan N.F."/>
            <person name="Baker D."/>
            <person name="Gharbi K."/>
            <person name="Hall N."/>
            <person name="Watson M."/>
            <person name="Adriaenssens E.M."/>
            <person name="Foster-Nyarko E."/>
            <person name="Jarju S."/>
            <person name="Secka A."/>
            <person name="Antonio M."/>
            <person name="Oren A."/>
            <person name="Chaudhuri R.R."/>
            <person name="La Ragione R."/>
            <person name="Hildebrand F."/>
            <person name="Pallen M.J."/>
        </authorList>
    </citation>
    <scope>NUCLEOTIDE SEQUENCE</scope>
    <source>
        <strain evidence="5">ChiW3-316</strain>
    </source>
</reference>
<feature type="binding site" evidence="4">
    <location>
        <position position="120"/>
    </location>
    <ligand>
        <name>Fe cation</name>
        <dbReference type="ChEBI" id="CHEBI:24875"/>
        <label>1</label>
    </ligand>
</feature>
<dbReference type="Gene3D" id="1.10.620.20">
    <property type="entry name" value="Ribonucleotide Reductase, subunit A"/>
    <property type="match status" value="1"/>
</dbReference>
<comment type="caution">
    <text evidence="5">The sequence shown here is derived from an EMBL/GenBank/DDBJ whole genome shotgun (WGS) entry which is preliminary data.</text>
</comment>
<dbReference type="PIRSF" id="PIRSF000355">
    <property type="entry name" value="NrdB"/>
    <property type="match status" value="1"/>
</dbReference>
<dbReference type="GO" id="GO:0004748">
    <property type="term" value="F:ribonucleoside-diphosphate reductase activity, thioredoxin disulfide as acceptor"/>
    <property type="evidence" value="ECO:0007669"/>
    <property type="project" value="UniProtKB-EC"/>
</dbReference>
<evidence type="ECO:0000256" key="1">
    <source>
        <dbReference type="ARBA" id="ARBA00009303"/>
    </source>
</evidence>
<comment type="cofactor">
    <cofactor evidence="2 4">
        <name>Fe cation</name>
        <dbReference type="ChEBI" id="CHEBI:24875"/>
    </cofactor>
    <text evidence="2 4">Binds 2 iron ions per subunit.</text>
</comment>
<feature type="binding site" evidence="4">
    <location>
        <position position="218"/>
    </location>
    <ligand>
        <name>Fe cation</name>
        <dbReference type="ChEBI" id="CHEBI:24875"/>
        <label>2</label>
    </ligand>
</feature>
<feature type="active site" evidence="3">
    <location>
        <position position="124"/>
    </location>
</feature>
<gene>
    <name evidence="5" type="ORF">IAD20_02710</name>
</gene>
<evidence type="ECO:0000256" key="3">
    <source>
        <dbReference type="PIRSR" id="PIRSR000355-1"/>
    </source>
</evidence>
<feature type="binding site" evidence="4">
    <location>
        <position position="117"/>
    </location>
    <ligand>
        <name>Fe cation</name>
        <dbReference type="ChEBI" id="CHEBI:24875"/>
        <label>2</label>
    </ligand>
</feature>